<dbReference type="KEGG" id="dha:DEHA2D09350g"/>
<dbReference type="GeneID" id="2900928"/>
<comment type="pathway">
    <text evidence="8">Amino-acid biosynthesis; L-methionine biosynthesis via de novo pathway; L-cystathionine from O-succinyl-L-homoserine: step 1/1.</text>
</comment>
<dbReference type="Gene3D" id="3.90.1150.10">
    <property type="entry name" value="Aspartate Aminotransferase, domain 1"/>
    <property type="match status" value="1"/>
</dbReference>
<dbReference type="InterPro" id="IPR015424">
    <property type="entry name" value="PyrdxlP-dep_Trfase"/>
</dbReference>
<dbReference type="EMBL" id="CR382136">
    <property type="protein sequence ID" value="CAG87023.2"/>
    <property type="molecule type" value="Genomic_DNA"/>
</dbReference>
<dbReference type="GO" id="GO:0009086">
    <property type="term" value="P:methionine biosynthetic process"/>
    <property type="evidence" value="ECO:0007669"/>
    <property type="project" value="UniProtKB-KW"/>
</dbReference>
<dbReference type="Proteomes" id="UP000000599">
    <property type="component" value="Chromosome D"/>
</dbReference>
<keyword evidence="15" id="KW-1185">Reference proteome</keyword>
<protein>
    <recommendedName>
        <fullName evidence="10">cystathionine gamma-synthase</fullName>
        <ecNumber evidence="10">2.5.1.48</ecNumber>
    </recommendedName>
    <alternativeName>
        <fullName evidence="11">O-succinylhomoserine (thiol)-lyase</fullName>
    </alternativeName>
</protein>
<name>Q6BSE9_DEBHA</name>
<dbReference type="InterPro" id="IPR051750">
    <property type="entry name" value="Trans-sulfuration_enzymes"/>
</dbReference>
<comment type="catalytic activity">
    <reaction evidence="6">
        <text>O-succinyl-L-homoserine + L-cysteine = L,L-cystathionine + succinate + H(+)</text>
        <dbReference type="Rhea" id="RHEA:20397"/>
        <dbReference type="ChEBI" id="CHEBI:15378"/>
        <dbReference type="ChEBI" id="CHEBI:30031"/>
        <dbReference type="ChEBI" id="CHEBI:35235"/>
        <dbReference type="ChEBI" id="CHEBI:57661"/>
        <dbReference type="ChEBI" id="CHEBI:58161"/>
        <dbReference type="EC" id="2.5.1.48"/>
    </reaction>
</comment>
<evidence type="ECO:0000256" key="9">
    <source>
        <dbReference type="ARBA" id="ARBA00061376"/>
    </source>
</evidence>
<feature type="compositionally biased region" description="Low complexity" evidence="13">
    <location>
        <begin position="192"/>
        <end position="206"/>
    </location>
</feature>
<dbReference type="VEuPathDB" id="FungiDB:DEHA2D09350g"/>
<dbReference type="InterPro" id="IPR000277">
    <property type="entry name" value="Cys/Met-Metab_PyrdxlP-dep_enz"/>
</dbReference>
<dbReference type="GO" id="GO:0019346">
    <property type="term" value="P:transsulfuration"/>
    <property type="evidence" value="ECO:0007669"/>
    <property type="project" value="InterPro"/>
</dbReference>
<evidence type="ECO:0000256" key="13">
    <source>
        <dbReference type="SAM" id="MobiDB-lite"/>
    </source>
</evidence>
<dbReference type="EC" id="2.5.1.48" evidence="10"/>
<evidence type="ECO:0000313" key="14">
    <source>
        <dbReference type="EMBL" id="CAG87023.2"/>
    </source>
</evidence>
<dbReference type="AlphaFoldDB" id="Q6BSE9"/>
<comment type="similarity">
    <text evidence="9">Belongs to the trans-sulfuration enzymes family. MET7 subfamily.</text>
</comment>
<comment type="function">
    <text evidence="7">Catalyzes the formation of L-cystathionine from O-succinyl-L-homoserine (OSHS) and L-cysteine, via a gamma-replacement reaction. In the absence of thiol, catalyzes gamma-elimination to form 2-oxobutanoate, succinate and ammonia.</text>
</comment>
<dbReference type="eggNOG" id="KOG0053">
    <property type="taxonomic scope" value="Eukaryota"/>
</dbReference>
<dbReference type="RefSeq" id="XP_458871.2">
    <property type="nucleotide sequence ID" value="XM_458871.1"/>
</dbReference>
<keyword evidence="3" id="KW-0808">Transferase</keyword>
<evidence type="ECO:0000256" key="11">
    <source>
        <dbReference type="ARBA" id="ARBA00083849"/>
    </source>
</evidence>
<evidence type="ECO:0000256" key="12">
    <source>
        <dbReference type="RuleBase" id="RU362118"/>
    </source>
</evidence>
<sequence length="591" mass="66490">MSNNGPSQEIGAPIPSNTPHAVSVTLPTWEATVGYEEGEDWVVNKMSSGYPRFFIHSVIQDLANNIEAKYGREGERCMVFPSYSVAKRCREFVKAKSDKSNLSVRILQLSTAPPEDELEKSSVIESNIGVIFFPSSEFPLAKNYWQHSGEGISSRMGEYVLKEIFHKEKKPSTYKGSHMKQELQAQRIQQRSPSLSKSLQSPSFSSNEETEKEFNTFIEQKYGRVLDLKFAAQAKVALRRRICGKIDKSHSQEDEMQKARRGKHLSETDVYLYPSGMAAIFNAHHALLQVAETKNKSVCFGFPYVDTLNILKKFGPGVHFFGFGDDESLEDMESQLKSGEIKITALFCECPSNPLLKTPNLKKIRELADEYNFAVVIDETVGNFVNIHVLPYADIVASSLTKVFSGDSNVMAGSLILNPESKMYHTLKKYFDDEYEDLFWAEDALYLERNSRDFAERSAKINETALATVDLLQQNPLISKVYYPSISDTKHYYDAIKTPNGGYGGLISFIFKEPEDAICFFNAVNLHKGPSLGTNFTLACPYAILAHYQELDEIAKWDIDRNLIRISIGLESESDLLGVLNKSLKQAAAQH</sequence>
<keyword evidence="5" id="KW-0486">Methionine biosynthesis</keyword>
<dbReference type="PANTHER" id="PTHR42699:SF1">
    <property type="entry name" value="CYSTATHIONINE GAMMA-SYNTHASE-RELATED"/>
    <property type="match status" value="1"/>
</dbReference>
<dbReference type="SUPFAM" id="SSF53383">
    <property type="entry name" value="PLP-dependent transferases"/>
    <property type="match status" value="1"/>
</dbReference>
<gene>
    <name evidence="14" type="ordered locus">DEHA2D09350g</name>
</gene>
<evidence type="ECO:0000256" key="3">
    <source>
        <dbReference type="ARBA" id="ARBA00022679"/>
    </source>
</evidence>
<dbReference type="FunFam" id="3.40.640.10:FF:000111">
    <property type="entry name" value="Cystathionine gamma-synthase"/>
    <property type="match status" value="1"/>
</dbReference>
<dbReference type="OrthoDB" id="10047078at2759"/>
<evidence type="ECO:0000256" key="2">
    <source>
        <dbReference type="ARBA" id="ARBA00022605"/>
    </source>
</evidence>
<evidence type="ECO:0000256" key="4">
    <source>
        <dbReference type="ARBA" id="ARBA00022898"/>
    </source>
</evidence>
<evidence type="ECO:0000256" key="8">
    <source>
        <dbReference type="ARBA" id="ARBA00060510"/>
    </source>
</evidence>
<evidence type="ECO:0000313" key="15">
    <source>
        <dbReference type="Proteomes" id="UP000000599"/>
    </source>
</evidence>
<dbReference type="PANTHER" id="PTHR42699">
    <property type="match status" value="1"/>
</dbReference>
<evidence type="ECO:0000256" key="1">
    <source>
        <dbReference type="ARBA" id="ARBA00001933"/>
    </source>
</evidence>
<dbReference type="GO" id="GO:0003962">
    <property type="term" value="F:cystathionine gamma-synthase activity"/>
    <property type="evidence" value="ECO:0007669"/>
    <property type="project" value="UniProtKB-EC"/>
</dbReference>
<comment type="cofactor">
    <cofactor evidence="1 12">
        <name>pyridoxal 5'-phosphate</name>
        <dbReference type="ChEBI" id="CHEBI:597326"/>
    </cofactor>
</comment>
<reference evidence="14 15" key="1">
    <citation type="journal article" date="2004" name="Nature">
        <title>Genome evolution in yeasts.</title>
        <authorList>
            <consortium name="Genolevures"/>
            <person name="Dujon B."/>
            <person name="Sherman D."/>
            <person name="Fischer G."/>
            <person name="Durrens P."/>
            <person name="Casaregola S."/>
            <person name="Lafontaine I."/>
            <person name="de Montigny J."/>
            <person name="Marck C."/>
            <person name="Neuveglise C."/>
            <person name="Talla E."/>
            <person name="Goffard N."/>
            <person name="Frangeul L."/>
            <person name="Aigle M."/>
            <person name="Anthouard V."/>
            <person name="Babour A."/>
            <person name="Barbe V."/>
            <person name="Barnay S."/>
            <person name="Blanchin S."/>
            <person name="Beckerich J.M."/>
            <person name="Beyne E."/>
            <person name="Bleykasten C."/>
            <person name="Boisrame A."/>
            <person name="Boyer J."/>
            <person name="Cattolico L."/>
            <person name="Confanioleri F."/>
            <person name="de Daruvar A."/>
            <person name="Despons L."/>
            <person name="Fabre E."/>
            <person name="Fairhead C."/>
            <person name="Ferry-Dumazet H."/>
            <person name="Groppi A."/>
            <person name="Hantraye F."/>
            <person name="Hennequin C."/>
            <person name="Jauniaux N."/>
            <person name="Joyet P."/>
            <person name="Kachouri R."/>
            <person name="Kerrest A."/>
            <person name="Koszul R."/>
            <person name="Lemaire M."/>
            <person name="Lesur I."/>
            <person name="Ma L."/>
            <person name="Muller H."/>
            <person name="Nicaud J.M."/>
            <person name="Nikolski M."/>
            <person name="Oztas S."/>
            <person name="Ozier-Kalogeropoulos O."/>
            <person name="Pellenz S."/>
            <person name="Potier S."/>
            <person name="Richard G.F."/>
            <person name="Straub M.L."/>
            <person name="Suleau A."/>
            <person name="Swennene D."/>
            <person name="Tekaia F."/>
            <person name="Wesolowski-Louvel M."/>
            <person name="Westhof E."/>
            <person name="Wirth B."/>
            <person name="Zeniou-Meyer M."/>
            <person name="Zivanovic I."/>
            <person name="Bolotin-Fukuhara M."/>
            <person name="Thierry A."/>
            <person name="Bouchier C."/>
            <person name="Caudron B."/>
            <person name="Scarpelli C."/>
            <person name="Gaillardin C."/>
            <person name="Weissenbach J."/>
            <person name="Wincker P."/>
            <person name="Souciet J.L."/>
        </authorList>
    </citation>
    <scope>NUCLEOTIDE SEQUENCE [LARGE SCALE GENOMIC DNA]</scope>
    <source>
        <strain evidence="15">ATCC 36239 / CBS 767 / BCRC 21394 / JCM 1990 / NBRC 0083 / IGC 2968</strain>
    </source>
</reference>
<dbReference type="InParanoid" id="Q6BSE9"/>
<keyword evidence="2" id="KW-0028">Amino-acid biosynthesis</keyword>
<evidence type="ECO:0000256" key="5">
    <source>
        <dbReference type="ARBA" id="ARBA00023167"/>
    </source>
</evidence>
<evidence type="ECO:0000256" key="10">
    <source>
        <dbReference type="ARBA" id="ARBA00066530"/>
    </source>
</evidence>
<evidence type="ECO:0000256" key="7">
    <source>
        <dbReference type="ARBA" id="ARBA00058439"/>
    </source>
</evidence>
<dbReference type="InterPro" id="IPR015421">
    <property type="entry name" value="PyrdxlP-dep_Trfase_major"/>
</dbReference>
<dbReference type="FunCoup" id="Q6BSE9">
    <property type="interactions" value="199"/>
</dbReference>
<evidence type="ECO:0000256" key="6">
    <source>
        <dbReference type="ARBA" id="ARBA00051441"/>
    </source>
</evidence>
<dbReference type="Gene3D" id="3.40.640.10">
    <property type="entry name" value="Type I PLP-dependent aspartate aminotransferase-like (Major domain)"/>
    <property type="match status" value="1"/>
</dbReference>
<feature type="region of interest" description="Disordered" evidence="13">
    <location>
        <begin position="171"/>
        <end position="210"/>
    </location>
</feature>
<dbReference type="STRING" id="284592.Q6BSE9"/>
<organism evidence="14 15">
    <name type="scientific">Debaryomyces hansenii (strain ATCC 36239 / CBS 767 / BCRC 21394 / JCM 1990 / NBRC 0083 / IGC 2968)</name>
    <name type="common">Yeast</name>
    <name type="synonym">Torulaspora hansenii</name>
    <dbReference type="NCBI Taxonomy" id="284592"/>
    <lineage>
        <taxon>Eukaryota</taxon>
        <taxon>Fungi</taxon>
        <taxon>Dikarya</taxon>
        <taxon>Ascomycota</taxon>
        <taxon>Saccharomycotina</taxon>
        <taxon>Pichiomycetes</taxon>
        <taxon>Debaryomycetaceae</taxon>
        <taxon>Debaryomyces</taxon>
    </lineage>
</organism>
<dbReference type="OMA" id="KVAKRCR"/>
<proteinExistence type="inferred from homology"/>
<dbReference type="GO" id="GO:0030170">
    <property type="term" value="F:pyridoxal phosphate binding"/>
    <property type="evidence" value="ECO:0007669"/>
    <property type="project" value="InterPro"/>
</dbReference>
<dbReference type="HOGENOM" id="CLU_011302_1_0_1"/>
<keyword evidence="4 12" id="KW-0663">Pyridoxal phosphate</keyword>
<dbReference type="InterPro" id="IPR015422">
    <property type="entry name" value="PyrdxlP-dep_Trfase_small"/>
</dbReference>
<dbReference type="Pfam" id="PF01053">
    <property type="entry name" value="Cys_Met_Meta_PP"/>
    <property type="match status" value="1"/>
</dbReference>
<accession>Q6BSE9</accession>
<dbReference type="FunFam" id="3.90.1150.10:FF:000063">
    <property type="entry name" value="Probable cystathionine gamma-synthase"/>
    <property type="match status" value="1"/>
</dbReference>